<dbReference type="InterPro" id="IPR010824">
    <property type="entry name" value="DUF1425"/>
</dbReference>
<accession>A0AB39HIU2</accession>
<dbReference type="EMBL" id="CP162601">
    <property type="protein sequence ID" value="XDK26100.1"/>
    <property type="molecule type" value="Genomic_DNA"/>
</dbReference>
<protein>
    <submittedName>
        <fullName evidence="2">DUF1425 domain-containing protein</fullName>
    </submittedName>
</protein>
<dbReference type="Pfam" id="PF07233">
    <property type="entry name" value="DUF1425"/>
    <property type="match status" value="1"/>
</dbReference>
<proteinExistence type="predicted"/>
<name>A0AB39HIU2_9VIBR</name>
<evidence type="ECO:0000256" key="1">
    <source>
        <dbReference type="SAM" id="SignalP"/>
    </source>
</evidence>
<sequence length="126" mass="14358">MMKCVVALVGLIALSGCVNHSTEGIKVDGSQQQVIFTDSELAQNLKVLKLQSVNDQERHLAKVYLHNTFSKTLTLNYRFYWYDDKGLEVSQRLSPWQQQRIDSNEVVVISDTSPTIQGTQFRVQIK</sequence>
<organism evidence="2">
    <name type="scientific">Vibrio sp. HB236076</name>
    <dbReference type="NCBI Taxonomy" id="3232307"/>
    <lineage>
        <taxon>Bacteria</taxon>
        <taxon>Pseudomonadati</taxon>
        <taxon>Pseudomonadota</taxon>
        <taxon>Gammaproteobacteria</taxon>
        <taxon>Vibrionales</taxon>
        <taxon>Vibrionaceae</taxon>
        <taxon>Vibrio</taxon>
    </lineage>
</organism>
<dbReference type="AlphaFoldDB" id="A0AB39HIU2"/>
<dbReference type="PROSITE" id="PS51257">
    <property type="entry name" value="PROKAR_LIPOPROTEIN"/>
    <property type="match status" value="1"/>
</dbReference>
<gene>
    <name evidence="2" type="ORF">AB0763_05525</name>
</gene>
<dbReference type="CDD" id="cd09030">
    <property type="entry name" value="DUF1425"/>
    <property type="match status" value="1"/>
</dbReference>
<feature type="signal peptide" evidence="1">
    <location>
        <begin position="1"/>
        <end position="20"/>
    </location>
</feature>
<evidence type="ECO:0000313" key="2">
    <source>
        <dbReference type="EMBL" id="XDK26100.1"/>
    </source>
</evidence>
<keyword evidence="1" id="KW-0732">Signal</keyword>
<dbReference type="InterPro" id="IPR038483">
    <property type="entry name" value="YcfL-like_sf"/>
</dbReference>
<feature type="chain" id="PRO_5044297187" evidence="1">
    <location>
        <begin position="21"/>
        <end position="126"/>
    </location>
</feature>
<dbReference type="KEGG" id="vih:AB0763_05525"/>
<reference evidence="2" key="1">
    <citation type="submission" date="2024-07" db="EMBL/GenBank/DDBJ databases">
        <title>Genome Analysis of a Potential Novel Vibrio Species Secreting pH- and Thermo-stable Alginate Lyase and its Application in Producing Alginate Oligosaccharides.</title>
        <authorList>
            <person name="Huang H."/>
            <person name="Bao K."/>
        </authorList>
    </citation>
    <scope>NUCLEOTIDE SEQUENCE</scope>
    <source>
        <strain evidence="2">HB236076</strain>
    </source>
</reference>
<dbReference type="Gene3D" id="2.60.40.3230">
    <property type="match status" value="1"/>
</dbReference>
<dbReference type="RefSeq" id="WP_306101733.1">
    <property type="nucleotide sequence ID" value="NZ_CP162601.1"/>
</dbReference>